<keyword evidence="1" id="KW-1133">Transmembrane helix</keyword>
<proteinExistence type="predicted"/>
<feature type="transmembrane region" description="Helical" evidence="1">
    <location>
        <begin position="7"/>
        <end position="24"/>
    </location>
</feature>
<dbReference type="EMBL" id="CZQE01000381">
    <property type="protein sequence ID" value="CUS46606.1"/>
    <property type="molecule type" value="Genomic_DNA"/>
</dbReference>
<keyword evidence="1" id="KW-0472">Membrane</keyword>
<evidence type="ECO:0000313" key="2">
    <source>
        <dbReference type="EMBL" id="CUS46606.1"/>
    </source>
</evidence>
<sequence>MGMKNTLVTILAIIGGLVVLGFVLKVTFKLLGLLILIGVGLVIYFAVQSATGKGR</sequence>
<name>A0A170PQ54_9ZZZZ</name>
<accession>A0A170PQ54</accession>
<protein>
    <submittedName>
        <fullName evidence="2">Uncharacterized protein</fullName>
    </submittedName>
</protein>
<organism evidence="2">
    <name type="scientific">hydrothermal vent metagenome</name>
    <dbReference type="NCBI Taxonomy" id="652676"/>
    <lineage>
        <taxon>unclassified sequences</taxon>
        <taxon>metagenomes</taxon>
        <taxon>ecological metagenomes</taxon>
    </lineage>
</organism>
<evidence type="ECO:0000256" key="1">
    <source>
        <dbReference type="SAM" id="Phobius"/>
    </source>
</evidence>
<feature type="transmembrane region" description="Helical" evidence="1">
    <location>
        <begin position="30"/>
        <end position="47"/>
    </location>
</feature>
<reference evidence="2" key="1">
    <citation type="submission" date="2015-10" db="EMBL/GenBank/DDBJ databases">
        <authorList>
            <person name="Gilbert D.G."/>
        </authorList>
    </citation>
    <scope>NUCLEOTIDE SEQUENCE</scope>
</reference>
<keyword evidence="1" id="KW-0812">Transmembrane</keyword>
<gene>
    <name evidence="2" type="ORF">MGWOODY_Smn3281</name>
</gene>
<dbReference type="AlphaFoldDB" id="A0A170PQ54"/>